<keyword evidence="8" id="KW-0732">Signal</keyword>
<evidence type="ECO:0000256" key="5">
    <source>
        <dbReference type="ARBA" id="ARBA00022777"/>
    </source>
</evidence>
<evidence type="ECO:0000256" key="3">
    <source>
        <dbReference type="ARBA" id="ARBA00022553"/>
    </source>
</evidence>
<evidence type="ECO:0000256" key="8">
    <source>
        <dbReference type="SAM" id="SignalP"/>
    </source>
</evidence>
<dbReference type="InterPro" id="IPR003594">
    <property type="entry name" value="HATPase_dom"/>
</dbReference>
<dbReference type="GO" id="GO:0004721">
    <property type="term" value="F:phosphoprotein phosphatase activity"/>
    <property type="evidence" value="ECO:0007669"/>
    <property type="project" value="TreeGrafter"/>
</dbReference>
<feature type="transmembrane region" description="Helical" evidence="7">
    <location>
        <begin position="297"/>
        <end position="318"/>
    </location>
</feature>
<feature type="signal peptide" evidence="8">
    <location>
        <begin position="1"/>
        <end position="21"/>
    </location>
</feature>
<dbReference type="RefSeq" id="WP_171625279.1">
    <property type="nucleotide sequence ID" value="NZ_JABBPG010000002.1"/>
</dbReference>
<dbReference type="InterPro" id="IPR004358">
    <property type="entry name" value="Sig_transdc_His_kin-like_C"/>
</dbReference>
<dbReference type="InterPro" id="IPR036890">
    <property type="entry name" value="HATPase_C_sf"/>
</dbReference>
<dbReference type="PROSITE" id="PS50109">
    <property type="entry name" value="HIS_KIN"/>
    <property type="match status" value="1"/>
</dbReference>
<dbReference type="InterPro" id="IPR036097">
    <property type="entry name" value="HisK_dim/P_sf"/>
</dbReference>
<dbReference type="Pfam" id="PF07696">
    <property type="entry name" value="7TMR-DISMED2"/>
    <property type="match status" value="1"/>
</dbReference>
<evidence type="ECO:0000259" key="9">
    <source>
        <dbReference type="PROSITE" id="PS50109"/>
    </source>
</evidence>
<dbReference type="CDD" id="cd00082">
    <property type="entry name" value="HisKA"/>
    <property type="match status" value="1"/>
</dbReference>
<dbReference type="EC" id="2.7.13.3" evidence="2"/>
<dbReference type="InterPro" id="IPR011623">
    <property type="entry name" value="7TMR_DISM_rcpt_extracell_dom1"/>
</dbReference>
<dbReference type="PRINTS" id="PR00344">
    <property type="entry name" value="BCTRLSENSOR"/>
</dbReference>
<dbReference type="GO" id="GO:0005886">
    <property type="term" value="C:plasma membrane"/>
    <property type="evidence" value="ECO:0007669"/>
    <property type="project" value="TreeGrafter"/>
</dbReference>
<feature type="transmembrane region" description="Helical" evidence="7">
    <location>
        <begin position="182"/>
        <end position="201"/>
    </location>
</feature>
<keyword evidence="11" id="KW-1185">Reference proteome</keyword>
<dbReference type="SUPFAM" id="SSF47384">
    <property type="entry name" value="Homodimeric domain of signal transducing histidine kinase"/>
    <property type="match status" value="1"/>
</dbReference>
<feature type="transmembrane region" description="Helical" evidence="7">
    <location>
        <begin position="238"/>
        <end position="259"/>
    </location>
</feature>
<keyword evidence="7" id="KW-0812">Transmembrane</keyword>
<dbReference type="Pfam" id="PF02518">
    <property type="entry name" value="HATPase_c"/>
    <property type="match status" value="1"/>
</dbReference>
<dbReference type="AlphaFoldDB" id="A0A849VBH7"/>
<evidence type="ECO:0000256" key="2">
    <source>
        <dbReference type="ARBA" id="ARBA00012438"/>
    </source>
</evidence>
<evidence type="ECO:0000313" key="11">
    <source>
        <dbReference type="Proteomes" id="UP000586305"/>
    </source>
</evidence>
<dbReference type="Gene3D" id="2.60.40.2380">
    <property type="match status" value="1"/>
</dbReference>
<name>A0A849VBH7_9GAMM</name>
<feature type="transmembrane region" description="Helical" evidence="7">
    <location>
        <begin position="327"/>
        <end position="349"/>
    </location>
</feature>
<keyword evidence="7" id="KW-0472">Membrane</keyword>
<gene>
    <name evidence="10" type="ORF">HG263_06585</name>
</gene>
<keyword evidence="4" id="KW-0808">Transferase</keyword>
<dbReference type="Pfam" id="PF07695">
    <property type="entry name" value="7TMR-DISM_7TM"/>
    <property type="match status" value="1"/>
</dbReference>
<dbReference type="SMART" id="SM00388">
    <property type="entry name" value="HisKA"/>
    <property type="match status" value="1"/>
</dbReference>
<dbReference type="InterPro" id="IPR003661">
    <property type="entry name" value="HisK_dim/P_dom"/>
</dbReference>
<feature type="transmembrane region" description="Helical" evidence="7">
    <location>
        <begin position="208"/>
        <end position="232"/>
    </location>
</feature>
<dbReference type="Gene3D" id="3.30.565.10">
    <property type="entry name" value="Histidine kinase-like ATPase, C-terminal domain"/>
    <property type="match status" value="1"/>
</dbReference>
<dbReference type="PANTHER" id="PTHR45453">
    <property type="entry name" value="PHOSPHATE REGULON SENSOR PROTEIN PHOR"/>
    <property type="match status" value="1"/>
</dbReference>
<protein>
    <recommendedName>
        <fullName evidence="2">histidine kinase</fullName>
        <ecNumber evidence="2">2.7.13.3</ecNumber>
    </recommendedName>
</protein>
<feature type="transmembrane region" description="Helical" evidence="7">
    <location>
        <begin position="271"/>
        <end position="291"/>
    </location>
</feature>
<dbReference type="Proteomes" id="UP000586305">
    <property type="component" value="Unassembled WGS sequence"/>
</dbReference>
<feature type="domain" description="Histidine kinase" evidence="9">
    <location>
        <begin position="427"/>
        <end position="643"/>
    </location>
</feature>
<dbReference type="Pfam" id="PF00512">
    <property type="entry name" value="HisKA"/>
    <property type="match status" value="1"/>
</dbReference>
<dbReference type="PANTHER" id="PTHR45453:SF1">
    <property type="entry name" value="PHOSPHATE REGULON SENSOR PROTEIN PHOR"/>
    <property type="match status" value="1"/>
</dbReference>
<dbReference type="GO" id="GO:0016036">
    <property type="term" value="P:cellular response to phosphate starvation"/>
    <property type="evidence" value="ECO:0007669"/>
    <property type="project" value="TreeGrafter"/>
</dbReference>
<reference evidence="10 11" key="1">
    <citation type="submission" date="2020-04" db="EMBL/GenBank/DDBJ databases">
        <title>Pseudoalteromonas caenipelagi sp. nov., isolated from a tidal flat.</title>
        <authorList>
            <person name="Park S."/>
            <person name="Yoon J.-H."/>
        </authorList>
    </citation>
    <scope>NUCLEOTIDE SEQUENCE [LARGE SCALE GENOMIC DNA]</scope>
    <source>
        <strain evidence="10 11">JBTF-M23</strain>
    </source>
</reference>
<feature type="chain" id="PRO_5032534178" description="histidine kinase" evidence="8">
    <location>
        <begin position="22"/>
        <end position="648"/>
    </location>
</feature>
<dbReference type="InterPro" id="IPR005467">
    <property type="entry name" value="His_kinase_dom"/>
</dbReference>
<dbReference type="SMART" id="SM00387">
    <property type="entry name" value="HATPase_c"/>
    <property type="match status" value="1"/>
</dbReference>
<dbReference type="InterPro" id="IPR050351">
    <property type="entry name" value="BphY/WalK/GraS-like"/>
</dbReference>
<dbReference type="EMBL" id="JABBPG010000002">
    <property type="protein sequence ID" value="NOU50208.1"/>
    <property type="molecule type" value="Genomic_DNA"/>
</dbReference>
<dbReference type="InterPro" id="IPR011622">
    <property type="entry name" value="7TMR_DISM_rcpt_extracell_dom2"/>
</dbReference>
<accession>A0A849VBH7</accession>
<evidence type="ECO:0000313" key="10">
    <source>
        <dbReference type="EMBL" id="NOU50208.1"/>
    </source>
</evidence>
<keyword evidence="6" id="KW-0902">Two-component regulatory system</keyword>
<proteinExistence type="predicted"/>
<organism evidence="10 11">
    <name type="scientific">Pseudoalteromonas caenipelagi</name>
    <dbReference type="NCBI Taxonomy" id="2726988"/>
    <lineage>
        <taxon>Bacteria</taxon>
        <taxon>Pseudomonadati</taxon>
        <taxon>Pseudomonadota</taxon>
        <taxon>Gammaproteobacteria</taxon>
        <taxon>Alteromonadales</taxon>
        <taxon>Pseudoalteromonadaceae</taxon>
        <taxon>Pseudoalteromonas</taxon>
    </lineage>
</organism>
<keyword evidence="3" id="KW-0597">Phosphoprotein</keyword>
<dbReference type="GO" id="GO:0000155">
    <property type="term" value="F:phosphorelay sensor kinase activity"/>
    <property type="evidence" value="ECO:0007669"/>
    <property type="project" value="InterPro"/>
</dbReference>
<evidence type="ECO:0000256" key="4">
    <source>
        <dbReference type="ARBA" id="ARBA00022679"/>
    </source>
</evidence>
<keyword evidence="7" id="KW-1133">Transmembrane helix</keyword>
<evidence type="ECO:0000256" key="1">
    <source>
        <dbReference type="ARBA" id="ARBA00000085"/>
    </source>
</evidence>
<comment type="caution">
    <text evidence="10">The sequence shown here is derived from an EMBL/GenBank/DDBJ whole genome shotgun (WGS) entry which is preliminary data.</text>
</comment>
<evidence type="ECO:0000256" key="6">
    <source>
        <dbReference type="ARBA" id="ARBA00023012"/>
    </source>
</evidence>
<evidence type="ECO:0000256" key="7">
    <source>
        <dbReference type="SAM" id="Phobius"/>
    </source>
</evidence>
<keyword evidence="5 10" id="KW-0418">Kinase</keyword>
<dbReference type="SUPFAM" id="SSF55874">
    <property type="entry name" value="ATPase domain of HSP90 chaperone/DNA topoisomerase II/histidine kinase"/>
    <property type="match status" value="1"/>
</dbReference>
<comment type="catalytic activity">
    <reaction evidence="1">
        <text>ATP + protein L-histidine = ADP + protein N-phospho-L-histidine.</text>
        <dbReference type="EC" id="2.7.13.3"/>
    </reaction>
</comment>
<sequence>MKLTRLFTLLLGWVLSSFVQANAIELSDKQSVYELKKSALYFHDYDKQITSVSQLQSLTGILKPYSTQKPHIKPYWKWAKVELFNTTDEEDWYVSFGFARLPILEMYWLEESATIIKLDEKSTFFDRPLKHPQMYVPIKLQANQRKTLFVKYQTFANAPAKIVIHSPEHFNQTAQLSILNNAVIAGIVMAILLIVIVNLYFNRNLTNVFYAIWTCMFLLIVTDMAGFTYQYFWPNLGAFANTFSILLMVLVPIFHLLFVRSFLQLEHYHAFLDKIYIGCILIYLILVPLALLLQSVFYNLLASSLIILVFLYTCYWCFKQRAPGIKIFAISLFNHVLFVNVLTILGASFGNVFSVFEISTYIKIGYSIEVCLFTVAMAVQHKSVQYQLVYHLQNQVNALNQSVLQEQRFSKQQSEQVKKQEQRLFTDLSHELRTPLTVMKIQVESLQHNIVDNVHDSYRKLHDKIDELNEFINTLMLVSDSKDLHYGLNIQATKIRPFINEVHHLCLQKLDLKNQQLSLNCQIRELESLFIDKKAITQVVEEVVCNAVKFGGSRVEIMLSFIENEDNMVIRVENSGSPLSYEAHQMLFEPLFRQEPSRNTLLGGKGMGLAVCKKIIQAHHGEITSNNSLLGGISVELSLPKSFAYDVV</sequence>
<dbReference type="Gene3D" id="1.10.287.130">
    <property type="match status" value="1"/>
</dbReference>